<gene>
    <name evidence="3" type="ordered locus">Pyrfu_0205</name>
</gene>
<reference evidence="3 4" key="1">
    <citation type="journal article" date="2011" name="Stand. Genomic Sci.">
        <title>Complete genome sequence of the hyperthermophilic chemolithoautotroph Pyrolobus fumarii type strain (1A).</title>
        <authorList>
            <person name="Anderson I."/>
            <person name="Goker M."/>
            <person name="Nolan M."/>
            <person name="Lucas S."/>
            <person name="Hammon N."/>
            <person name="Deshpande S."/>
            <person name="Cheng J.F."/>
            <person name="Tapia R."/>
            <person name="Han C."/>
            <person name="Goodwin L."/>
            <person name="Pitluck S."/>
            <person name="Huntemann M."/>
            <person name="Liolios K."/>
            <person name="Ivanova N."/>
            <person name="Pagani I."/>
            <person name="Mavromatis K."/>
            <person name="Ovchinikova G."/>
            <person name="Pati A."/>
            <person name="Chen A."/>
            <person name="Palaniappan K."/>
            <person name="Land M."/>
            <person name="Hauser L."/>
            <person name="Brambilla E.M."/>
            <person name="Huber H."/>
            <person name="Yasawong M."/>
            <person name="Rohde M."/>
            <person name="Spring S."/>
            <person name="Abt B."/>
            <person name="Sikorski J."/>
            <person name="Wirth R."/>
            <person name="Detter J.C."/>
            <person name="Woyke T."/>
            <person name="Bristow J."/>
            <person name="Eisen J.A."/>
            <person name="Markowitz V."/>
            <person name="Hugenholtz P."/>
            <person name="Kyrpides N.C."/>
            <person name="Klenk H.P."/>
            <person name="Lapidus A."/>
        </authorList>
    </citation>
    <scope>NUCLEOTIDE SEQUENCE [LARGE SCALE GENOMIC DNA]</scope>
    <source>
        <strain evidence="4">DSM 11204 / 1A</strain>
    </source>
</reference>
<dbReference type="SUPFAM" id="SSF57783">
    <property type="entry name" value="Zinc beta-ribbon"/>
    <property type="match status" value="1"/>
</dbReference>
<dbReference type="OrthoDB" id="27163at2157"/>
<dbReference type="eggNOG" id="arCOG01981">
    <property type="taxonomic scope" value="Archaea"/>
</dbReference>
<keyword evidence="4" id="KW-1185">Reference proteome</keyword>
<evidence type="ECO:0000313" key="3">
    <source>
        <dbReference type="EMBL" id="AEM38077.1"/>
    </source>
</evidence>
<keyword evidence="1" id="KW-0862">Zinc</keyword>
<keyword evidence="1" id="KW-0479">Metal-binding</keyword>
<organism evidence="3 4">
    <name type="scientific">Pyrolobus fumarii (strain DSM 11204 / 1A)</name>
    <dbReference type="NCBI Taxonomy" id="694429"/>
    <lineage>
        <taxon>Archaea</taxon>
        <taxon>Thermoproteota</taxon>
        <taxon>Thermoprotei</taxon>
        <taxon>Desulfurococcales</taxon>
        <taxon>Pyrodictiaceae</taxon>
        <taxon>Pyrolobus</taxon>
    </lineage>
</organism>
<name>G0EEW3_PYRF1</name>
<dbReference type="InterPro" id="IPR013137">
    <property type="entry name" value="Znf_TFIIB"/>
</dbReference>
<dbReference type="GeneID" id="11139844"/>
<dbReference type="HOGENOM" id="CLU_1425137_0_0_2"/>
<dbReference type="InParanoid" id="G0EEW3"/>
<evidence type="ECO:0000313" key="4">
    <source>
        <dbReference type="Proteomes" id="UP000001037"/>
    </source>
</evidence>
<accession>G0EEW3</accession>
<dbReference type="Pfam" id="PF08271">
    <property type="entry name" value="Zn_Ribbon_TF"/>
    <property type="match status" value="1"/>
</dbReference>
<dbReference type="KEGG" id="pfm:Pyrfu_0205"/>
<dbReference type="STRING" id="694429.Pyrfu_0205"/>
<evidence type="ECO:0000259" key="2">
    <source>
        <dbReference type="PROSITE" id="PS51134"/>
    </source>
</evidence>
<dbReference type="PROSITE" id="PS51134">
    <property type="entry name" value="ZF_TFIIB"/>
    <property type="match status" value="1"/>
</dbReference>
<dbReference type="GO" id="GO:0008270">
    <property type="term" value="F:zinc ion binding"/>
    <property type="evidence" value="ECO:0007669"/>
    <property type="project" value="UniProtKB-KW"/>
</dbReference>
<proteinExistence type="predicted"/>
<dbReference type="RefSeq" id="WP_014025754.1">
    <property type="nucleotide sequence ID" value="NC_015931.1"/>
</dbReference>
<feature type="domain" description="TFIIB-type" evidence="2">
    <location>
        <begin position="1"/>
        <end position="31"/>
    </location>
</feature>
<dbReference type="Gene3D" id="1.10.472.170">
    <property type="match status" value="1"/>
</dbReference>
<dbReference type="AlphaFoldDB" id="G0EEW3"/>
<protein>
    <recommendedName>
        <fullName evidence="2">TFIIB-type domain-containing protein</fullName>
    </recommendedName>
</protein>
<evidence type="ECO:0000256" key="1">
    <source>
        <dbReference type="PROSITE-ProRule" id="PRU00469"/>
    </source>
</evidence>
<sequence>MKKCPLCGAESVILDTATGTVVCTSCGYVLEENVVDVSGGTGYREDVTAVQQSRTRYKPIDVDYSRLIDDEMSRRRRKLERLANVRHATDISILTSVIERIRLDTVDGITRILKLLEEKGGLKKRSSRMKLAVAHALYEYVNGRYPNLRELASLYSVNELNLKRAFRRLIRSGLDREIEKTIKAETWLLS</sequence>
<dbReference type="EMBL" id="CP002838">
    <property type="protein sequence ID" value="AEM38077.1"/>
    <property type="molecule type" value="Genomic_DNA"/>
</dbReference>
<dbReference type="Proteomes" id="UP000001037">
    <property type="component" value="Chromosome"/>
</dbReference>
<keyword evidence="1" id="KW-0863">Zinc-finger</keyword>